<dbReference type="Gene3D" id="1.20.1440.60">
    <property type="entry name" value="23S rRNA-intervening sequence"/>
    <property type="match status" value="1"/>
</dbReference>
<dbReference type="Pfam" id="PF05635">
    <property type="entry name" value="23S_rRNA_IVP"/>
    <property type="match status" value="1"/>
</dbReference>
<evidence type="ECO:0008006" key="3">
    <source>
        <dbReference type="Google" id="ProtNLM"/>
    </source>
</evidence>
<dbReference type="CDD" id="cd16377">
    <property type="entry name" value="23S_rRNA_IVP_like"/>
    <property type="match status" value="1"/>
</dbReference>
<dbReference type="NCBIfam" id="TIGR02436">
    <property type="entry name" value="four helix bundle protein"/>
    <property type="match status" value="1"/>
</dbReference>
<dbReference type="PANTHER" id="PTHR38471">
    <property type="entry name" value="FOUR HELIX BUNDLE PROTEIN"/>
    <property type="match status" value="1"/>
</dbReference>
<dbReference type="Proteomes" id="UP000178425">
    <property type="component" value="Unassembled WGS sequence"/>
</dbReference>
<evidence type="ECO:0000313" key="2">
    <source>
        <dbReference type="Proteomes" id="UP000178425"/>
    </source>
</evidence>
<dbReference type="EMBL" id="MFHI01000010">
    <property type="protein sequence ID" value="OGF79130.1"/>
    <property type="molecule type" value="Genomic_DNA"/>
</dbReference>
<reference evidence="1 2" key="1">
    <citation type="journal article" date="2016" name="Nat. Commun.">
        <title>Thousands of microbial genomes shed light on interconnected biogeochemical processes in an aquifer system.</title>
        <authorList>
            <person name="Anantharaman K."/>
            <person name="Brown C.T."/>
            <person name="Hug L.A."/>
            <person name="Sharon I."/>
            <person name="Castelle C.J."/>
            <person name="Probst A.J."/>
            <person name="Thomas B.C."/>
            <person name="Singh A."/>
            <person name="Wilkins M.J."/>
            <person name="Karaoz U."/>
            <person name="Brodie E.L."/>
            <person name="Williams K.H."/>
            <person name="Hubbard S.S."/>
            <person name="Banfield J.F."/>
        </authorList>
    </citation>
    <scope>NUCLEOTIDE SEQUENCE [LARGE SCALE GENOMIC DNA]</scope>
</reference>
<sequence>MSAEKFQDLNVWKKAHELVKLTYALTEKFPQKEIFGLTSQMRRAAVSVAANIAEGSKRTSNKDRIHFHTISAGSLEELKYFFILSCDLNFISETERESALEIARHTSAMLYKLSETLKA</sequence>
<dbReference type="InterPro" id="IPR012657">
    <property type="entry name" value="23S_rRNA-intervening_sequence"/>
</dbReference>
<dbReference type="AlphaFoldDB" id="A0A1F5WU10"/>
<gene>
    <name evidence="1" type="ORF">A2W54_01100</name>
</gene>
<protein>
    <recommendedName>
        <fullName evidence="3">Four helix bundle protein</fullName>
    </recommendedName>
</protein>
<proteinExistence type="predicted"/>
<name>A0A1F5WU10_9BACT</name>
<dbReference type="SUPFAM" id="SSF158446">
    <property type="entry name" value="IVS-encoded protein-like"/>
    <property type="match status" value="1"/>
</dbReference>
<dbReference type="PANTHER" id="PTHR38471:SF2">
    <property type="entry name" value="FOUR HELIX BUNDLE PROTEIN"/>
    <property type="match status" value="1"/>
</dbReference>
<organism evidence="1 2">
    <name type="scientific">Candidatus Giovannonibacteria bacterium RIFCSPHIGHO2_02_43_13</name>
    <dbReference type="NCBI Taxonomy" id="1798330"/>
    <lineage>
        <taxon>Bacteria</taxon>
        <taxon>Candidatus Giovannoniibacteriota</taxon>
    </lineage>
</organism>
<evidence type="ECO:0000313" key="1">
    <source>
        <dbReference type="EMBL" id="OGF79130.1"/>
    </source>
</evidence>
<dbReference type="InterPro" id="IPR036583">
    <property type="entry name" value="23S_rRNA_IVS_sf"/>
</dbReference>
<comment type="caution">
    <text evidence="1">The sequence shown here is derived from an EMBL/GenBank/DDBJ whole genome shotgun (WGS) entry which is preliminary data.</text>
</comment>
<accession>A0A1F5WU10</accession>